<dbReference type="Pfam" id="PF13189">
    <property type="entry name" value="Cytidylate_kin2"/>
    <property type="match status" value="1"/>
</dbReference>
<sequence>MNKSRCNSKVVITIARQYGSGGRTIGEMLSKDLNVHYYDRELLKLASEESGINERLFVNADEKIKMTHLLKIVKSVYTGQLIPPESDDFISDNNLFNYQAKIIKQLAEDESCVIIGRCADYVLKDNDNVLSVFIHAPKDYCMEQAAKKVSMSSKELEKYIAKIDKSRAEYYKYYTGREWTDARNYDLCLDSSKLGFDRCVEEIKSYIDVRFHD</sequence>
<evidence type="ECO:0000313" key="1">
    <source>
        <dbReference type="EMBL" id="XAH72186.1"/>
    </source>
</evidence>
<dbReference type="Gene3D" id="3.40.50.300">
    <property type="entry name" value="P-loop containing nucleotide triphosphate hydrolases"/>
    <property type="match status" value="1"/>
</dbReference>
<gene>
    <name evidence="1" type="ORF">V6984_11645</name>
</gene>
<dbReference type="InterPro" id="IPR027417">
    <property type="entry name" value="P-loop_NTPase"/>
</dbReference>
<protein>
    <submittedName>
        <fullName evidence="1">Cytidylate kinase-like family protein</fullName>
    </submittedName>
</protein>
<proteinExistence type="predicted"/>
<reference evidence="1 2" key="1">
    <citation type="submission" date="2024-02" db="EMBL/GenBank/DDBJ databases">
        <title>Bacterial strain from lacustrine sediment.</title>
        <authorList>
            <person name="Petit C."/>
            <person name="Fadhlaoui K."/>
        </authorList>
    </citation>
    <scope>NUCLEOTIDE SEQUENCE [LARGE SCALE GENOMIC DNA]</scope>
    <source>
        <strain evidence="1 2">IPX-CK</strain>
    </source>
</reference>
<name>A0ABZ3EPT5_9FIRM</name>
<dbReference type="SUPFAM" id="SSF52540">
    <property type="entry name" value="P-loop containing nucleoside triphosphate hydrolases"/>
    <property type="match status" value="1"/>
</dbReference>
<dbReference type="RefSeq" id="WP_342755805.1">
    <property type="nucleotide sequence ID" value="NZ_CP146256.1"/>
</dbReference>
<keyword evidence="2" id="KW-1185">Reference proteome</keyword>
<accession>A0ABZ3EPT5</accession>
<dbReference type="Proteomes" id="UP001451571">
    <property type="component" value="Chromosome"/>
</dbReference>
<evidence type="ECO:0000313" key="2">
    <source>
        <dbReference type="Proteomes" id="UP001451571"/>
    </source>
</evidence>
<dbReference type="EMBL" id="CP146256">
    <property type="protein sequence ID" value="XAH72186.1"/>
    <property type="molecule type" value="Genomic_DNA"/>
</dbReference>
<organism evidence="1 2">
    <name type="scientific">Kineothrix sedimenti</name>
    <dbReference type="NCBI Taxonomy" id="3123317"/>
    <lineage>
        <taxon>Bacteria</taxon>
        <taxon>Bacillati</taxon>
        <taxon>Bacillota</taxon>
        <taxon>Clostridia</taxon>
        <taxon>Lachnospirales</taxon>
        <taxon>Lachnospiraceae</taxon>
        <taxon>Kineothrix</taxon>
    </lineage>
</organism>